<sequence length="228" mass="23158">MTKQRTTRLAAILATAATACIFSFSPATAQAASSDLLDPLGRPAPSILQQAEDFANAQPLPDNIKQALLKAVGFFRGDGEPGVDIPDPDKAPVIAQFGWPTVAGNCIGGTSNATGTAFAVAGPAALPLPGVEAEHAAFVFTALGTDKIAEHQTTAMRVNWVNITTGRTGVTQLGYTGINPDGPTTVAGTAHTGRGTIIAVLSGGVTTTTDTGTANCEFLPTSGIVEVK</sequence>
<name>A0A1L7CF69_9CORY</name>
<evidence type="ECO:0000313" key="3">
    <source>
        <dbReference type="Proteomes" id="UP000185478"/>
    </source>
</evidence>
<keyword evidence="1" id="KW-0732">Signal</keyword>
<keyword evidence="3" id="KW-1185">Reference proteome</keyword>
<dbReference type="RefSeq" id="WP_075725607.1">
    <property type="nucleotide sequence ID" value="NZ_CP009245.1"/>
</dbReference>
<evidence type="ECO:0000313" key="2">
    <source>
        <dbReference type="EMBL" id="APT84468.1"/>
    </source>
</evidence>
<dbReference type="EMBL" id="CP009245">
    <property type="protein sequence ID" value="APT84468.1"/>
    <property type="molecule type" value="Genomic_DNA"/>
</dbReference>
<feature type="chain" id="PRO_5038567409" description="Secreted protein" evidence="1">
    <location>
        <begin position="30"/>
        <end position="228"/>
    </location>
</feature>
<dbReference type="OrthoDB" id="4424756at2"/>
<dbReference type="AlphaFoldDB" id="A0A1L7CF69"/>
<protein>
    <recommendedName>
        <fullName evidence="4">Secreted protein</fullName>
    </recommendedName>
</protein>
<reference evidence="2 3" key="1">
    <citation type="submission" date="2014-08" db="EMBL/GenBank/DDBJ databases">
        <title>Complete genome sequence of Corynebacterium aquilae S-613T(T) (=DSM 44791(T)), isolated from the choana of a healthy golden eagle.</title>
        <authorList>
            <person name="Ruckert C."/>
            <person name="Albersmeier A."/>
            <person name="Winkler A."/>
            <person name="Kalinowski J."/>
        </authorList>
    </citation>
    <scope>NUCLEOTIDE SEQUENCE [LARGE SCALE GENOMIC DNA]</scope>
    <source>
        <strain evidence="2 3">S-613</strain>
    </source>
</reference>
<proteinExistence type="predicted"/>
<dbReference type="Proteomes" id="UP000185478">
    <property type="component" value="Chromosome"/>
</dbReference>
<dbReference type="STRING" id="1431546.CAQU_04665"/>
<dbReference type="KEGG" id="caqu:CAQU_04665"/>
<feature type="signal peptide" evidence="1">
    <location>
        <begin position="1"/>
        <end position="29"/>
    </location>
</feature>
<gene>
    <name evidence="2" type="ORF">CAQU_04665</name>
</gene>
<evidence type="ECO:0000256" key="1">
    <source>
        <dbReference type="SAM" id="SignalP"/>
    </source>
</evidence>
<dbReference type="PROSITE" id="PS51257">
    <property type="entry name" value="PROKAR_LIPOPROTEIN"/>
    <property type="match status" value="1"/>
</dbReference>
<evidence type="ECO:0008006" key="4">
    <source>
        <dbReference type="Google" id="ProtNLM"/>
    </source>
</evidence>
<organism evidence="2 3">
    <name type="scientific">Corynebacterium aquilae DSM 44791</name>
    <dbReference type="NCBI Taxonomy" id="1431546"/>
    <lineage>
        <taxon>Bacteria</taxon>
        <taxon>Bacillati</taxon>
        <taxon>Actinomycetota</taxon>
        <taxon>Actinomycetes</taxon>
        <taxon>Mycobacteriales</taxon>
        <taxon>Corynebacteriaceae</taxon>
        <taxon>Corynebacterium</taxon>
    </lineage>
</organism>
<accession>A0A1L7CF69</accession>